<dbReference type="Pfam" id="PF22936">
    <property type="entry name" value="Pol_BBD"/>
    <property type="match status" value="1"/>
</dbReference>
<dbReference type="GO" id="GO:0008270">
    <property type="term" value="F:zinc ion binding"/>
    <property type="evidence" value="ECO:0007669"/>
    <property type="project" value="UniProtKB-KW"/>
</dbReference>
<reference evidence="3" key="1">
    <citation type="submission" date="2021-08" db="EMBL/GenBank/DDBJ databases">
        <title>WGS assembly of Ceratopteris richardii.</title>
        <authorList>
            <person name="Marchant D.B."/>
            <person name="Chen G."/>
            <person name="Jenkins J."/>
            <person name="Shu S."/>
            <person name="Leebens-Mack J."/>
            <person name="Grimwood J."/>
            <person name="Schmutz J."/>
            <person name="Soltis P."/>
            <person name="Soltis D."/>
            <person name="Chen Z.-H."/>
        </authorList>
    </citation>
    <scope>NUCLEOTIDE SEQUENCE</scope>
    <source>
        <strain evidence="3">Whitten #5841</strain>
        <tissue evidence="3">Leaf</tissue>
    </source>
</reference>
<dbReference type="InterPro" id="IPR054722">
    <property type="entry name" value="PolX-like_BBD"/>
</dbReference>
<dbReference type="Proteomes" id="UP000825935">
    <property type="component" value="Chromosome 29"/>
</dbReference>
<proteinExistence type="predicted"/>
<accession>A0A8T2R7S6</accession>
<keyword evidence="1" id="KW-0862">Zinc</keyword>
<dbReference type="EMBL" id="CM035434">
    <property type="protein sequence ID" value="KAH7291987.1"/>
    <property type="molecule type" value="Genomic_DNA"/>
</dbReference>
<sequence>MTCDYCGRQGHIQQDCRTKKRESQGRCRSSHAHLTRLDQATPTASNFNDLQLFALNLTQYSSNTDSSSCSAEWLLDTGATNHMTPSRHWLDDYTLLTKQVRVYLGDNHCLQAAGKGNMQVTLPSWRTCCYSQYLSHSGIKSQPNFSLCCYFYRSAIPDPIYSSFSAYNSPNPFYYLCYALSHHHIALALSAWSYQHLHNQIHVKTEPLYGLTSKSHQH</sequence>
<name>A0A8T2R7S6_CERRI</name>
<evidence type="ECO:0000313" key="3">
    <source>
        <dbReference type="EMBL" id="KAH7291987.1"/>
    </source>
</evidence>
<dbReference type="PROSITE" id="PS50158">
    <property type="entry name" value="ZF_CCHC"/>
    <property type="match status" value="1"/>
</dbReference>
<keyword evidence="1" id="KW-0479">Metal-binding</keyword>
<dbReference type="AlphaFoldDB" id="A0A8T2R7S6"/>
<gene>
    <name evidence="3" type="ORF">KP509_29G045300</name>
</gene>
<evidence type="ECO:0000313" key="4">
    <source>
        <dbReference type="Proteomes" id="UP000825935"/>
    </source>
</evidence>
<dbReference type="InterPro" id="IPR001878">
    <property type="entry name" value="Znf_CCHC"/>
</dbReference>
<protein>
    <recommendedName>
        <fullName evidence="2">CCHC-type domain-containing protein</fullName>
    </recommendedName>
</protein>
<dbReference type="GO" id="GO:0003676">
    <property type="term" value="F:nucleic acid binding"/>
    <property type="evidence" value="ECO:0007669"/>
    <property type="project" value="InterPro"/>
</dbReference>
<dbReference type="OrthoDB" id="1743470at2759"/>
<comment type="caution">
    <text evidence="3">The sequence shown here is derived from an EMBL/GenBank/DDBJ whole genome shotgun (WGS) entry which is preliminary data.</text>
</comment>
<feature type="domain" description="CCHC-type" evidence="2">
    <location>
        <begin position="3"/>
        <end position="17"/>
    </location>
</feature>
<organism evidence="3 4">
    <name type="scientific">Ceratopteris richardii</name>
    <name type="common">Triangle waterfern</name>
    <dbReference type="NCBI Taxonomy" id="49495"/>
    <lineage>
        <taxon>Eukaryota</taxon>
        <taxon>Viridiplantae</taxon>
        <taxon>Streptophyta</taxon>
        <taxon>Embryophyta</taxon>
        <taxon>Tracheophyta</taxon>
        <taxon>Polypodiopsida</taxon>
        <taxon>Polypodiidae</taxon>
        <taxon>Polypodiales</taxon>
        <taxon>Pteridineae</taxon>
        <taxon>Pteridaceae</taxon>
        <taxon>Parkerioideae</taxon>
        <taxon>Ceratopteris</taxon>
    </lineage>
</organism>
<keyword evidence="4" id="KW-1185">Reference proteome</keyword>
<evidence type="ECO:0000256" key="1">
    <source>
        <dbReference type="PROSITE-ProRule" id="PRU00047"/>
    </source>
</evidence>
<keyword evidence="1" id="KW-0863">Zinc-finger</keyword>
<evidence type="ECO:0000259" key="2">
    <source>
        <dbReference type="PROSITE" id="PS50158"/>
    </source>
</evidence>